<feature type="transmembrane region" description="Helical" evidence="1">
    <location>
        <begin position="52"/>
        <end position="71"/>
    </location>
</feature>
<sequence>MLEQICKIGNTVKLPGLKEQCQLIYEAIAGLILINAGFAAIIVYILTGARHSLLTLTVEFGIYATVLGLFIHINHRYDAFPSWRLRVQELGFIKVLPLTAIMLVATGTSVIWAGLTSSVTLNRYYYSGLGIIIIIIAALLVYLTSRYGISIMNTYPDAPERFIKCKTRLSTEKSGSRTRFKYGDALITLSGAGHEIRIYRAERLKPEELQKIVNTIDSL</sequence>
<dbReference type="EMBL" id="DQ118403">
    <property type="protein sequence ID" value="AAZ32458.1"/>
    <property type="molecule type" value="Genomic_DNA"/>
</dbReference>
<keyword evidence="1" id="KW-0812">Transmembrane</keyword>
<reference evidence="2" key="1">
    <citation type="submission" date="2005-07" db="EMBL/GenBank/DDBJ databases">
        <title>A hyperthermophilic lifestyle for uncultured Archaea of the DHVE2 lineage: evidence from environmental genomics.</title>
        <authorList>
            <person name="Moussard H."/>
            <person name="Hennecke G."/>
            <person name="Moreira D."/>
            <person name="Jouffe V."/>
            <person name="Lopez-Garcia P."/>
            <person name="Jeanthon C."/>
        </authorList>
    </citation>
    <scope>NUCLEOTIDE SEQUENCE</scope>
</reference>
<feature type="transmembrane region" description="Helical" evidence="1">
    <location>
        <begin position="23"/>
        <end position="46"/>
    </location>
</feature>
<proteinExistence type="predicted"/>
<evidence type="ECO:0000313" key="2">
    <source>
        <dbReference type="EMBL" id="AAZ32458.1"/>
    </source>
</evidence>
<accession>Q3SAC4</accession>
<feature type="transmembrane region" description="Helical" evidence="1">
    <location>
        <begin position="92"/>
        <end position="112"/>
    </location>
</feature>
<keyword evidence="1" id="KW-0472">Membrane</keyword>
<dbReference type="AlphaFoldDB" id="Q3SAC4"/>
<feature type="transmembrane region" description="Helical" evidence="1">
    <location>
        <begin position="124"/>
        <end position="143"/>
    </location>
</feature>
<protein>
    <submittedName>
        <fullName evidence="2">Uncharacterized protein</fullName>
    </submittedName>
</protein>
<name>Q3SAC4_9EURY</name>
<organism evidence="2">
    <name type="scientific">uncultured euryarchaeote Alv-FOS1</name>
    <dbReference type="NCBI Taxonomy" id="337892"/>
    <lineage>
        <taxon>Archaea</taxon>
        <taxon>Methanobacteriati</taxon>
        <taxon>Methanobacteriota</taxon>
        <taxon>environmental samples</taxon>
    </lineage>
</organism>
<keyword evidence="1" id="KW-1133">Transmembrane helix</keyword>
<evidence type="ECO:0000256" key="1">
    <source>
        <dbReference type="SAM" id="Phobius"/>
    </source>
</evidence>